<proteinExistence type="predicted"/>
<dbReference type="Proteomes" id="UP001314205">
    <property type="component" value="Unassembled WGS sequence"/>
</dbReference>
<sequence length="68" mass="7300">MKAGGRPVLEVLQKLFNSVLHGGITPEAITVSSPSLPSSNSPMIFQRNLSISSSSSRIFSSVVRVRPF</sequence>
<evidence type="ECO:0000313" key="2">
    <source>
        <dbReference type="Proteomes" id="UP001314205"/>
    </source>
</evidence>
<organism evidence="1 2">
    <name type="scientific">Parnassius mnemosyne</name>
    <name type="common">clouded apollo</name>
    <dbReference type="NCBI Taxonomy" id="213953"/>
    <lineage>
        <taxon>Eukaryota</taxon>
        <taxon>Metazoa</taxon>
        <taxon>Ecdysozoa</taxon>
        <taxon>Arthropoda</taxon>
        <taxon>Hexapoda</taxon>
        <taxon>Insecta</taxon>
        <taxon>Pterygota</taxon>
        <taxon>Neoptera</taxon>
        <taxon>Endopterygota</taxon>
        <taxon>Lepidoptera</taxon>
        <taxon>Glossata</taxon>
        <taxon>Ditrysia</taxon>
        <taxon>Papilionoidea</taxon>
        <taxon>Papilionidae</taxon>
        <taxon>Parnassiinae</taxon>
        <taxon>Parnassini</taxon>
        <taxon>Parnassius</taxon>
        <taxon>Driopa</taxon>
    </lineage>
</organism>
<comment type="caution">
    <text evidence="1">The sequence shown here is derived from an EMBL/GenBank/DDBJ whole genome shotgun (WGS) entry which is preliminary data.</text>
</comment>
<dbReference type="AlphaFoldDB" id="A0AAV1LMJ2"/>
<gene>
    <name evidence="1" type="ORF">PARMNEM_LOCUS14991</name>
</gene>
<reference evidence="1 2" key="1">
    <citation type="submission" date="2023-11" db="EMBL/GenBank/DDBJ databases">
        <authorList>
            <person name="Hedman E."/>
            <person name="Englund M."/>
            <person name="Stromberg M."/>
            <person name="Nyberg Akerstrom W."/>
            <person name="Nylinder S."/>
            <person name="Jareborg N."/>
            <person name="Kallberg Y."/>
            <person name="Kronander E."/>
        </authorList>
    </citation>
    <scope>NUCLEOTIDE SEQUENCE [LARGE SCALE GENOMIC DNA]</scope>
</reference>
<dbReference type="EMBL" id="CAVLGL010000092">
    <property type="protein sequence ID" value="CAK1595527.1"/>
    <property type="molecule type" value="Genomic_DNA"/>
</dbReference>
<accession>A0AAV1LMJ2</accession>
<evidence type="ECO:0000313" key="1">
    <source>
        <dbReference type="EMBL" id="CAK1595527.1"/>
    </source>
</evidence>
<protein>
    <submittedName>
        <fullName evidence="1">Uncharacterized protein</fullName>
    </submittedName>
</protein>
<keyword evidence="2" id="KW-1185">Reference proteome</keyword>
<name>A0AAV1LMJ2_9NEOP</name>